<accession>U2E4T1</accession>
<dbReference type="RefSeq" id="WP_008528255.1">
    <property type="nucleotide sequence ID" value="NC_021921.1"/>
</dbReference>
<dbReference type="InterPro" id="IPR036388">
    <property type="entry name" value="WH-like_DNA-bd_sf"/>
</dbReference>
<feature type="region of interest" description="Disordered" evidence="1">
    <location>
        <begin position="194"/>
        <end position="215"/>
    </location>
</feature>
<dbReference type="OrthoDB" id="195102at2157"/>
<proteinExistence type="predicted"/>
<feature type="compositionally biased region" description="Basic and acidic residues" evidence="1">
    <location>
        <begin position="205"/>
        <end position="215"/>
    </location>
</feature>
<sequence>MSHPHVPPDGATGRGSPAIEEVFGVDDGAPYETQRTVQRYLSQETRHNVLQVVLGHPAHLVSITEFDYYVPKSRSTIREQLGDLAEHDILAQYHHEPNADVRDIPADFWELTPFGVDLLAEYNYLRGLPIMRAAHDATHKTETVRRHEDAPRPALPEPVREALAYDEPTESDETVDASSVAELRAETFYADAAPADPAVLNEGADGDRTLDELFE</sequence>
<reference evidence="2 3" key="2">
    <citation type="journal article" date="2013" name="PLoS ONE">
        <title>INDIGO - INtegrated Data Warehouse of MIcrobial GenOmes with Examples from the Red Sea Extremophiles.</title>
        <authorList>
            <person name="Alam I."/>
            <person name="Antunes A."/>
            <person name="Kamau A.A."/>
            <person name="Ba Alawi W."/>
            <person name="Kalkatawi M."/>
            <person name="Stingl U."/>
            <person name="Bajic V.B."/>
        </authorList>
    </citation>
    <scope>NUCLEOTIDE SEQUENCE [LARGE SCALE GENOMIC DNA]</scope>
    <source>
        <strain evidence="2 3">SARL4B</strain>
    </source>
</reference>
<name>U2E4T1_9EURY</name>
<dbReference type="Gene3D" id="1.10.10.10">
    <property type="entry name" value="Winged helix-like DNA-binding domain superfamily/Winged helix DNA-binding domain"/>
    <property type="match status" value="1"/>
</dbReference>
<dbReference type="eggNOG" id="arCOG01868">
    <property type="taxonomic scope" value="Archaea"/>
</dbReference>
<evidence type="ECO:0000256" key="1">
    <source>
        <dbReference type="SAM" id="MobiDB-lite"/>
    </source>
</evidence>
<protein>
    <submittedName>
        <fullName evidence="2">Uncharacterized protein</fullName>
    </submittedName>
</protein>
<dbReference type="GeneID" id="23799410"/>
<evidence type="ECO:0000313" key="3">
    <source>
        <dbReference type="Proteomes" id="UP000003861"/>
    </source>
</evidence>
<dbReference type="Proteomes" id="UP000003861">
    <property type="component" value="Unassembled WGS sequence"/>
</dbReference>
<reference evidence="2 3" key="1">
    <citation type="journal article" date="2011" name="J. Bacteriol.">
        <title>Genome sequence of Halorhabdus tiamatea, the first archaeon isolated from a deep-sea anoxic brine lake.</title>
        <authorList>
            <person name="Antunes A."/>
            <person name="Alam I."/>
            <person name="Bajic V.B."/>
            <person name="Stingl U."/>
        </authorList>
    </citation>
    <scope>NUCLEOTIDE SEQUENCE [LARGE SCALE GENOMIC DNA]</scope>
    <source>
        <strain evidence="2 3">SARL4B</strain>
    </source>
</reference>
<dbReference type="AlphaFoldDB" id="U2E4T1"/>
<dbReference type="EMBL" id="AFNT02000005">
    <property type="protein sequence ID" value="ERJ07238.1"/>
    <property type="molecule type" value="Genomic_DNA"/>
</dbReference>
<gene>
    <name evidence="2" type="ORF">HLRTI_000596</name>
</gene>
<dbReference type="STRING" id="1033806.HTIA_2036"/>
<organism evidence="2 3">
    <name type="scientific">Halorhabdus tiamatea SARL4B</name>
    <dbReference type="NCBI Taxonomy" id="1033806"/>
    <lineage>
        <taxon>Archaea</taxon>
        <taxon>Methanobacteriati</taxon>
        <taxon>Methanobacteriota</taxon>
        <taxon>Stenosarchaea group</taxon>
        <taxon>Halobacteria</taxon>
        <taxon>Halobacteriales</taxon>
        <taxon>Haloarculaceae</taxon>
        <taxon>Halorhabdus</taxon>
    </lineage>
</organism>
<comment type="caution">
    <text evidence="2">The sequence shown here is derived from an EMBL/GenBank/DDBJ whole genome shotgun (WGS) entry which is preliminary data.</text>
</comment>
<evidence type="ECO:0000313" key="2">
    <source>
        <dbReference type="EMBL" id="ERJ07238.1"/>
    </source>
</evidence>